<dbReference type="Proteomes" id="UP000784294">
    <property type="component" value="Unassembled WGS sequence"/>
</dbReference>
<evidence type="ECO:0000313" key="2">
    <source>
        <dbReference type="EMBL" id="VEL26037.1"/>
    </source>
</evidence>
<accession>A0A3S5BZH8</accession>
<proteinExistence type="predicted"/>
<evidence type="ECO:0000256" key="1">
    <source>
        <dbReference type="SAM" id="MobiDB-lite"/>
    </source>
</evidence>
<dbReference type="AlphaFoldDB" id="A0A3S5BZH8"/>
<feature type="compositionally biased region" description="Low complexity" evidence="1">
    <location>
        <begin position="173"/>
        <end position="190"/>
    </location>
</feature>
<organism evidence="2 3">
    <name type="scientific">Protopolystoma xenopodis</name>
    <dbReference type="NCBI Taxonomy" id="117903"/>
    <lineage>
        <taxon>Eukaryota</taxon>
        <taxon>Metazoa</taxon>
        <taxon>Spiralia</taxon>
        <taxon>Lophotrochozoa</taxon>
        <taxon>Platyhelminthes</taxon>
        <taxon>Monogenea</taxon>
        <taxon>Polyopisthocotylea</taxon>
        <taxon>Polystomatidea</taxon>
        <taxon>Polystomatidae</taxon>
        <taxon>Protopolystoma</taxon>
    </lineage>
</organism>
<sequence length="290" mass="29176">MPSDTQGTTVSLSSSPLGLNTVVSSCGTLKRRVSVLIRDGLPGAALSSDFTNGPTSTSNSGLGLNNPKRRCPTPSLHKETHSRSPDAIASNCGGPSTAHFGCSPHSVSHNIAALAGGSTNSTAFIGNSTQPSACPVLAPGGGGGGSKNSTNNQSMLSTSGQGGQVLPCLTFGTESTTPASSSTPSSSNSSTFVGLSSYPLSSGASLAGLANSASYCLAQTASGNSTTGCRQSHATSLPGSVAAFTVPLLEANSTTSTWGGQLVHILNIENIMKIRMCIVFLNFMNYLNIN</sequence>
<name>A0A3S5BZH8_9PLAT</name>
<comment type="caution">
    <text evidence="2">The sequence shown here is derived from an EMBL/GenBank/DDBJ whole genome shotgun (WGS) entry which is preliminary data.</text>
</comment>
<keyword evidence="3" id="KW-1185">Reference proteome</keyword>
<feature type="compositionally biased region" description="Polar residues" evidence="1">
    <location>
        <begin position="48"/>
        <end position="63"/>
    </location>
</feature>
<feature type="compositionally biased region" description="Polar residues" evidence="1">
    <location>
        <begin position="147"/>
        <end position="159"/>
    </location>
</feature>
<gene>
    <name evidence="2" type="ORF">PXEA_LOCUS19477</name>
</gene>
<feature type="region of interest" description="Disordered" evidence="1">
    <location>
        <begin position="44"/>
        <end position="90"/>
    </location>
</feature>
<reference evidence="2" key="1">
    <citation type="submission" date="2018-11" db="EMBL/GenBank/DDBJ databases">
        <authorList>
            <consortium name="Pathogen Informatics"/>
        </authorList>
    </citation>
    <scope>NUCLEOTIDE SEQUENCE</scope>
</reference>
<evidence type="ECO:0000313" key="3">
    <source>
        <dbReference type="Proteomes" id="UP000784294"/>
    </source>
</evidence>
<feature type="region of interest" description="Disordered" evidence="1">
    <location>
        <begin position="135"/>
        <end position="190"/>
    </location>
</feature>
<protein>
    <submittedName>
        <fullName evidence="2">Uncharacterized protein</fullName>
    </submittedName>
</protein>
<dbReference type="EMBL" id="CAAALY010077721">
    <property type="protein sequence ID" value="VEL26037.1"/>
    <property type="molecule type" value="Genomic_DNA"/>
</dbReference>